<dbReference type="AlphaFoldDB" id="A0A645D4K5"/>
<sequence length="164" mass="17132">MGEDLQTGHLDGPAGSLGANDGVGGFQKLSQLRRLKKIAVQLQPQPLGKHRQKPVGGGVDVHKTVQMIDGALKIVVEGGKNRKIPMKKGSVLPIDLGKGIEKIIARGIDAEVPQGSGARPHQLQKDPQIAPLLAVKQHIGAVGEPGGPHGVKQPLLVRQGLLGV</sequence>
<evidence type="ECO:0000313" key="1">
    <source>
        <dbReference type="EMBL" id="MPM84306.1"/>
    </source>
</evidence>
<reference evidence="1" key="1">
    <citation type="submission" date="2019-08" db="EMBL/GenBank/DDBJ databases">
        <authorList>
            <person name="Kucharzyk K."/>
            <person name="Murdoch R.W."/>
            <person name="Higgins S."/>
            <person name="Loffler F."/>
        </authorList>
    </citation>
    <scope>NUCLEOTIDE SEQUENCE</scope>
</reference>
<comment type="caution">
    <text evidence="1">The sequence shown here is derived from an EMBL/GenBank/DDBJ whole genome shotgun (WGS) entry which is preliminary data.</text>
</comment>
<protein>
    <submittedName>
        <fullName evidence="1">Uncharacterized protein</fullName>
    </submittedName>
</protein>
<organism evidence="1">
    <name type="scientific">bioreactor metagenome</name>
    <dbReference type="NCBI Taxonomy" id="1076179"/>
    <lineage>
        <taxon>unclassified sequences</taxon>
        <taxon>metagenomes</taxon>
        <taxon>ecological metagenomes</taxon>
    </lineage>
</organism>
<accession>A0A645D4K5</accession>
<gene>
    <name evidence="1" type="ORF">SDC9_131377</name>
</gene>
<name>A0A645D4K5_9ZZZZ</name>
<proteinExistence type="predicted"/>
<dbReference type="EMBL" id="VSSQ01032891">
    <property type="protein sequence ID" value="MPM84306.1"/>
    <property type="molecule type" value="Genomic_DNA"/>
</dbReference>